<organism evidence="1 2">
    <name type="scientific">Gossypium barbadense</name>
    <name type="common">Sea Island cotton</name>
    <name type="synonym">Hibiscus barbadensis</name>
    <dbReference type="NCBI Taxonomy" id="3634"/>
    <lineage>
        <taxon>Eukaryota</taxon>
        <taxon>Viridiplantae</taxon>
        <taxon>Streptophyta</taxon>
        <taxon>Embryophyta</taxon>
        <taxon>Tracheophyta</taxon>
        <taxon>Spermatophyta</taxon>
        <taxon>Magnoliopsida</taxon>
        <taxon>eudicotyledons</taxon>
        <taxon>Gunneridae</taxon>
        <taxon>Pentapetalae</taxon>
        <taxon>rosids</taxon>
        <taxon>malvids</taxon>
        <taxon>Malvales</taxon>
        <taxon>Malvaceae</taxon>
        <taxon>Malvoideae</taxon>
        <taxon>Gossypium</taxon>
    </lineage>
</organism>
<protein>
    <submittedName>
        <fullName evidence="1">Uncharacterized protein</fullName>
    </submittedName>
</protein>
<gene>
    <name evidence="1" type="ORF">GOBAR_AA27451</name>
</gene>
<sequence>MSHGCGNVSNPVFGEKFYSIFTWSYRTAVLPPVVEARPKARPCAWLCRFGKPVFKDSVNDLDESSRMIKDTELSVSILRLDDA</sequence>
<accession>A0A2P5WQ78</accession>
<name>A0A2P5WQ78_GOSBA</name>
<reference evidence="1 2" key="1">
    <citation type="submission" date="2015-01" db="EMBL/GenBank/DDBJ databases">
        <title>Genome of allotetraploid Gossypium barbadense reveals genomic plasticity and fiber elongation in cotton evolution.</title>
        <authorList>
            <person name="Chen X."/>
            <person name="Liu X."/>
            <person name="Zhao B."/>
            <person name="Zheng H."/>
            <person name="Hu Y."/>
            <person name="Lu G."/>
            <person name="Yang C."/>
            <person name="Chen J."/>
            <person name="Shan C."/>
            <person name="Zhang L."/>
            <person name="Zhou Y."/>
            <person name="Wang L."/>
            <person name="Guo W."/>
            <person name="Bai Y."/>
            <person name="Ruan J."/>
            <person name="Shangguan X."/>
            <person name="Mao Y."/>
            <person name="Jiang J."/>
            <person name="Zhu Y."/>
            <person name="Lei J."/>
            <person name="Kang H."/>
            <person name="Chen S."/>
            <person name="He X."/>
            <person name="Wang R."/>
            <person name="Wang Y."/>
            <person name="Chen J."/>
            <person name="Wang L."/>
            <person name="Yu S."/>
            <person name="Wang B."/>
            <person name="Wei J."/>
            <person name="Song S."/>
            <person name="Lu X."/>
            <person name="Gao Z."/>
            <person name="Gu W."/>
            <person name="Deng X."/>
            <person name="Ma D."/>
            <person name="Wang S."/>
            <person name="Liang W."/>
            <person name="Fang L."/>
            <person name="Cai C."/>
            <person name="Zhu X."/>
            <person name="Zhou B."/>
            <person name="Zhang Y."/>
            <person name="Chen Z."/>
            <person name="Xu S."/>
            <person name="Zhu R."/>
            <person name="Wang S."/>
            <person name="Zhang T."/>
            <person name="Zhao G."/>
        </authorList>
    </citation>
    <scope>NUCLEOTIDE SEQUENCE [LARGE SCALE GENOMIC DNA]</scope>
    <source>
        <strain evidence="2">cv. Xinhai21</strain>
        <tissue evidence="1">Leaf</tissue>
    </source>
</reference>
<evidence type="ECO:0000313" key="1">
    <source>
        <dbReference type="EMBL" id="PPR93223.1"/>
    </source>
</evidence>
<dbReference type="EMBL" id="KZ666841">
    <property type="protein sequence ID" value="PPR93223.1"/>
    <property type="molecule type" value="Genomic_DNA"/>
</dbReference>
<dbReference type="Proteomes" id="UP000239757">
    <property type="component" value="Unassembled WGS sequence"/>
</dbReference>
<proteinExistence type="predicted"/>
<dbReference type="AlphaFoldDB" id="A0A2P5WQ78"/>
<evidence type="ECO:0000313" key="2">
    <source>
        <dbReference type="Proteomes" id="UP000239757"/>
    </source>
</evidence>